<dbReference type="InterPro" id="IPR001304">
    <property type="entry name" value="C-type_lectin-like"/>
</dbReference>
<dbReference type="GeneID" id="111592667"/>
<dbReference type="SUPFAM" id="SSF56436">
    <property type="entry name" value="C-type lectin-like"/>
    <property type="match status" value="1"/>
</dbReference>
<dbReference type="InterPro" id="IPR016187">
    <property type="entry name" value="CTDL_fold"/>
</dbReference>
<feature type="domain" description="C-type lectin" evidence="2">
    <location>
        <begin position="39"/>
        <end position="157"/>
    </location>
</feature>
<evidence type="ECO:0000313" key="4">
    <source>
        <dbReference type="RefSeq" id="XP_023160798.2"/>
    </source>
</evidence>
<reference evidence="4" key="1">
    <citation type="submission" date="2025-08" db="UniProtKB">
        <authorList>
            <consortium name="RefSeq"/>
        </authorList>
    </citation>
    <scope>IDENTIFICATION</scope>
    <source>
        <strain evidence="4">15085-1641.00</strain>
        <tissue evidence="4">Whole body</tissue>
    </source>
</reference>
<keyword evidence="1" id="KW-0732">Signal</keyword>
<feature type="chain" id="PRO_5026983454" evidence="1">
    <location>
        <begin position="21"/>
        <end position="163"/>
    </location>
</feature>
<evidence type="ECO:0000313" key="3">
    <source>
        <dbReference type="Proteomes" id="UP000504633"/>
    </source>
</evidence>
<dbReference type="Gene3D" id="3.10.100.10">
    <property type="entry name" value="Mannose-Binding Protein A, subunit A"/>
    <property type="match status" value="1"/>
</dbReference>
<accession>A0A6J1L9A3</accession>
<dbReference type="KEGG" id="dhe:111592667"/>
<dbReference type="AlphaFoldDB" id="A0A6J1L9A3"/>
<dbReference type="RefSeq" id="XP_023160798.2">
    <property type="nucleotide sequence ID" value="XM_023305030.2"/>
</dbReference>
<evidence type="ECO:0000256" key="1">
    <source>
        <dbReference type="SAM" id="SignalP"/>
    </source>
</evidence>
<organism evidence="3 4">
    <name type="scientific">Drosophila hydei</name>
    <name type="common">Fruit fly</name>
    <dbReference type="NCBI Taxonomy" id="7224"/>
    <lineage>
        <taxon>Eukaryota</taxon>
        <taxon>Metazoa</taxon>
        <taxon>Ecdysozoa</taxon>
        <taxon>Arthropoda</taxon>
        <taxon>Hexapoda</taxon>
        <taxon>Insecta</taxon>
        <taxon>Pterygota</taxon>
        <taxon>Neoptera</taxon>
        <taxon>Endopterygota</taxon>
        <taxon>Diptera</taxon>
        <taxon>Brachycera</taxon>
        <taxon>Muscomorpha</taxon>
        <taxon>Ephydroidea</taxon>
        <taxon>Drosophilidae</taxon>
        <taxon>Drosophila</taxon>
    </lineage>
</organism>
<dbReference type="SMART" id="SM00034">
    <property type="entry name" value="CLECT"/>
    <property type="match status" value="1"/>
</dbReference>
<dbReference type="Pfam" id="PF00059">
    <property type="entry name" value="Lectin_C"/>
    <property type="match status" value="1"/>
</dbReference>
<proteinExistence type="predicted"/>
<dbReference type="OMA" id="CETSSPN"/>
<dbReference type="PROSITE" id="PS50041">
    <property type="entry name" value="C_TYPE_LECTIN_2"/>
    <property type="match status" value="1"/>
</dbReference>
<keyword evidence="3" id="KW-1185">Reference proteome</keyword>
<dbReference type="InterPro" id="IPR016186">
    <property type="entry name" value="C-type_lectin-like/link_sf"/>
</dbReference>
<gene>
    <name evidence="4" type="primary">LOC111592667</name>
</gene>
<feature type="signal peptide" evidence="1">
    <location>
        <begin position="1"/>
        <end position="20"/>
    </location>
</feature>
<dbReference type="OrthoDB" id="538816at2759"/>
<dbReference type="InterPro" id="IPR050111">
    <property type="entry name" value="C-type_lectin/snaclec_domain"/>
</dbReference>
<dbReference type="PANTHER" id="PTHR22803">
    <property type="entry name" value="MANNOSE, PHOSPHOLIPASE, LECTIN RECEPTOR RELATED"/>
    <property type="match status" value="1"/>
</dbReference>
<dbReference type="Proteomes" id="UP000504633">
    <property type="component" value="Unplaced"/>
</dbReference>
<sequence>MQKYFLLLLLLLLGAMGFNATPIDAAVIKRPTVANLTLIGDKVYYIEESLSVNWFHAGNLCRQLNGFLVNLESEQELLALSAHLHPAKSYWLSLYELAIPGVYASQATGKDAQFLRWSAGQPDNIGGVEHCVELWRASSSFQMNDAPCETSLHFICELETESD</sequence>
<dbReference type="CDD" id="cd00037">
    <property type="entry name" value="CLECT"/>
    <property type="match status" value="1"/>
</dbReference>
<protein>
    <submittedName>
        <fullName evidence="4">C-type lectin 37Db isoform X1</fullName>
    </submittedName>
</protein>
<evidence type="ECO:0000259" key="2">
    <source>
        <dbReference type="PROSITE" id="PS50041"/>
    </source>
</evidence>
<name>A0A6J1L9A3_DROHY</name>